<keyword evidence="2" id="KW-0479">Metal-binding</keyword>
<comment type="similarity">
    <text evidence="1">Belongs to the hemerythrin family.</text>
</comment>
<dbReference type="CDD" id="cd12107">
    <property type="entry name" value="Hemerythrin"/>
    <property type="match status" value="1"/>
</dbReference>
<proteinExistence type="inferred from homology"/>
<dbReference type="PANTHER" id="PTHR37164:SF1">
    <property type="entry name" value="BACTERIOHEMERYTHRIN"/>
    <property type="match status" value="1"/>
</dbReference>
<evidence type="ECO:0000259" key="4">
    <source>
        <dbReference type="Pfam" id="PF01814"/>
    </source>
</evidence>
<organism evidence="5 6">
    <name type="scientific">Propionispora vibrioides</name>
    <dbReference type="NCBI Taxonomy" id="112903"/>
    <lineage>
        <taxon>Bacteria</taxon>
        <taxon>Bacillati</taxon>
        <taxon>Bacillota</taxon>
        <taxon>Negativicutes</taxon>
        <taxon>Selenomonadales</taxon>
        <taxon>Sporomusaceae</taxon>
        <taxon>Propionispora</taxon>
    </lineage>
</organism>
<dbReference type="GO" id="GO:0046872">
    <property type="term" value="F:metal ion binding"/>
    <property type="evidence" value="ECO:0007669"/>
    <property type="project" value="UniProtKB-KW"/>
</dbReference>
<evidence type="ECO:0000313" key="5">
    <source>
        <dbReference type="EMBL" id="SEP22523.1"/>
    </source>
</evidence>
<accession>A0A1H8W4P7</accession>
<reference evidence="5 6" key="1">
    <citation type="submission" date="2016-10" db="EMBL/GenBank/DDBJ databases">
        <authorList>
            <person name="de Groot N.N."/>
        </authorList>
    </citation>
    <scope>NUCLEOTIDE SEQUENCE [LARGE SCALE GENOMIC DNA]</scope>
    <source>
        <strain evidence="5 6">DSM 13305</strain>
    </source>
</reference>
<dbReference type="Pfam" id="PF01814">
    <property type="entry name" value="Hemerythrin"/>
    <property type="match status" value="1"/>
</dbReference>
<dbReference type="EMBL" id="FODY01000014">
    <property type="protein sequence ID" value="SEP22523.1"/>
    <property type="molecule type" value="Genomic_DNA"/>
</dbReference>
<keyword evidence="3" id="KW-0408">Iron</keyword>
<dbReference type="NCBIfam" id="TIGR02481">
    <property type="entry name" value="hemeryth_dom"/>
    <property type="match status" value="1"/>
</dbReference>
<dbReference type="AlphaFoldDB" id="A0A1H8W4P7"/>
<dbReference type="RefSeq" id="WP_091747605.1">
    <property type="nucleotide sequence ID" value="NZ_FODY01000014.1"/>
</dbReference>
<dbReference type="STRING" id="112903.SAMN04490178_11419"/>
<dbReference type="InterPro" id="IPR050669">
    <property type="entry name" value="Hemerythrin"/>
</dbReference>
<protein>
    <submittedName>
        <fullName evidence="5">Hemerythrin HHE cation binding domain-containing protein</fullName>
    </submittedName>
</protein>
<dbReference type="Proteomes" id="UP000198847">
    <property type="component" value="Unassembled WGS sequence"/>
</dbReference>
<dbReference type="InterPro" id="IPR012312">
    <property type="entry name" value="Hemerythrin-like"/>
</dbReference>
<dbReference type="PANTHER" id="PTHR37164">
    <property type="entry name" value="BACTERIOHEMERYTHRIN"/>
    <property type="match status" value="1"/>
</dbReference>
<dbReference type="InterPro" id="IPR012827">
    <property type="entry name" value="Hemerythrin_metal-bd"/>
</dbReference>
<dbReference type="InterPro" id="IPR035938">
    <property type="entry name" value="Hemerythrin-like_sf"/>
</dbReference>
<evidence type="ECO:0000256" key="1">
    <source>
        <dbReference type="ARBA" id="ARBA00010587"/>
    </source>
</evidence>
<evidence type="ECO:0000256" key="3">
    <source>
        <dbReference type="ARBA" id="ARBA00023004"/>
    </source>
</evidence>
<keyword evidence="6" id="KW-1185">Reference proteome</keyword>
<dbReference type="Gene3D" id="1.20.120.50">
    <property type="entry name" value="Hemerythrin-like"/>
    <property type="match status" value="1"/>
</dbReference>
<name>A0A1H8W4P7_9FIRM</name>
<dbReference type="SUPFAM" id="SSF47188">
    <property type="entry name" value="Hemerythrin-like"/>
    <property type="match status" value="1"/>
</dbReference>
<dbReference type="OrthoDB" id="9797092at2"/>
<sequence length="127" mass="15256">MTFKVWNDNFSVNNPTMDADHQKMTELIGHLHELVTLQQNQSLISLLLNELVQHAESHFCREEQFLREIDSSDLEIQSIQHELYLEKVRECRAYIERGEYSKARQIVPFLNNWFLYHVETVDMKYKQ</sequence>
<evidence type="ECO:0000256" key="2">
    <source>
        <dbReference type="ARBA" id="ARBA00022723"/>
    </source>
</evidence>
<feature type="domain" description="Hemerythrin-like" evidence="4">
    <location>
        <begin position="16"/>
        <end position="125"/>
    </location>
</feature>
<dbReference type="NCBIfam" id="NF033749">
    <property type="entry name" value="bact_hemeryth"/>
    <property type="match status" value="1"/>
</dbReference>
<evidence type="ECO:0000313" key="6">
    <source>
        <dbReference type="Proteomes" id="UP000198847"/>
    </source>
</evidence>
<gene>
    <name evidence="5" type="ORF">SAMN04490178_11419</name>
</gene>